<evidence type="ECO:0000256" key="8">
    <source>
        <dbReference type="SAM" id="Phobius"/>
    </source>
</evidence>
<feature type="transmembrane region" description="Helical" evidence="8">
    <location>
        <begin position="12"/>
        <end position="34"/>
    </location>
</feature>
<dbReference type="InterPro" id="IPR038731">
    <property type="entry name" value="RgtA/B/C-like"/>
</dbReference>
<comment type="subcellular location">
    <subcellularLocation>
        <location evidence="1">Cell membrane</location>
        <topology evidence="1">Multi-pass membrane protein</topology>
    </subcellularLocation>
</comment>
<keyword evidence="6 8" id="KW-1133">Transmembrane helix</keyword>
<feature type="domain" description="Glycosyltransferase RgtA/B/C/D-like" evidence="9">
    <location>
        <begin position="53"/>
        <end position="213"/>
    </location>
</feature>
<feature type="transmembrane region" description="Helical" evidence="8">
    <location>
        <begin position="311"/>
        <end position="329"/>
    </location>
</feature>
<feature type="transmembrane region" description="Helical" evidence="8">
    <location>
        <begin position="152"/>
        <end position="183"/>
    </location>
</feature>
<keyword evidence="2" id="KW-1003">Cell membrane</keyword>
<evidence type="ECO:0000259" key="9">
    <source>
        <dbReference type="Pfam" id="PF13231"/>
    </source>
</evidence>
<name>A0A4R2NRU0_9FLAO</name>
<keyword evidence="5 8" id="KW-0812">Transmembrane</keyword>
<feature type="transmembrane region" description="Helical" evidence="8">
    <location>
        <begin position="285"/>
        <end position="305"/>
    </location>
</feature>
<keyword evidence="11" id="KW-1185">Reference proteome</keyword>
<sequence length="492" mass="57471">MNNIYKLIQKHPALSIVIGFQCFRFILLPFMGLMPQDAYYHFYGENFSWCYLDHPGMIGYLLRIFTLVFGKTVFVIKLTDFVITSLTLLSFYKLAECFLSKEKLKYAIILIASTFFISILSFNSTPDVPLLLFWTLSVLFLYRAIFEHKKASWIYAGIAMGLAFDSKYTGLLLQIGLLAFILFSKHHRKLLISPWLWISLIVSAIITFPVWFWNYQNDFASFLFKSSDRTSSISKFKISPKYFFGALGHQSLLLLPILFGTFLIFTFKYIKRFLLKFKLPSSKILFLLAFFIPTFLGFLSLTPVYWVKLNWMMPSYITGIILTSIFITRKWVRYQVIFSVVIHVLVSIQLLFYVVPIKSDDTWVGWKELASEIDTLKETFPNTFVFADDGYKTTAALNFFMEEKVYAQNVIGLKALHFDFLGDDLTILNGKNAFFIDSDKRFKNEDKKGHILNEVKPYFEKCTELEPIIITKHGKKVRKFWIYFCEKYKATP</sequence>
<keyword evidence="7 8" id="KW-0472">Membrane</keyword>
<dbReference type="EMBL" id="SLXM01000005">
    <property type="protein sequence ID" value="TCP24580.1"/>
    <property type="molecule type" value="Genomic_DNA"/>
</dbReference>
<comment type="caution">
    <text evidence="10">The sequence shown here is derived from an EMBL/GenBank/DDBJ whole genome shotgun (WGS) entry which is preliminary data.</text>
</comment>
<evidence type="ECO:0000256" key="7">
    <source>
        <dbReference type="ARBA" id="ARBA00023136"/>
    </source>
</evidence>
<keyword evidence="3 10" id="KW-0328">Glycosyltransferase</keyword>
<feature type="transmembrane region" description="Helical" evidence="8">
    <location>
        <begin position="242"/>
        <end position="265"/>
    </location>
</feature>
<gene>
    <name evidence="10" type="ORF">EV195_10511</name>
</gene>
<feature type="transmembrane region" description="Helical" evidence="8">
    <location>
        <begin position="336"/>
        <end position="355"/>
    </location>
</feature>
<dbReference type="Pfam" id="PF13231">
    <property type="entry name" value="PMT_2"/>
    <property type="match status" value="1"/>
</dbReference>
<feature type="transmembrane region" description="Helical" evidence="8">
    <location>
        <begin position="195"/>
        <end position="213"/>
    </location>
</feature>
<feature type="transmembrane region" description="Helical" evidence="8">
    <location>
        <begin position="104"/>
        <end position="122"/>
    </location>
</feature>
<dbReference type="OrthoDB" id="9813729at2"/>
<dbReference type="GO" id="GO:0016763">
    <property type="term" value="F:pentosyltransferase activity"/>
    <property type="evidence" value="ECO:0007669"/>
    <property type="project" value="TreeGrafter"/>
</dbReference>
<proteinExistence type="predicted"/>
<evidence type="ECO:0000313" key="11">
    <source>
        <dbReference type="Proteomes" id="UP000294564"/>
    </source>
</evidence>
<feature type="transmembrane region" description="Helical" evidence="8">
    <location>
        <begin position="46"/>
        <end position="62"/>
    </location>
</feature>
<dbReference type="GO" id="GO:0009103">
    <property type="term" value="P:lipopolysaccharide biosynthetic process"/>
    <property type="evidence" value="ECO:0007669"/>
    <property type="project" value="UniProtKB-ARBA"/>
</dbReference>
<keyword evidence="4 10" id="KW-0808">Transferase</keyword>
<evidence type="ECO:0000256" key="2">
    <source>
        <dbReference type="ARBA" id="ARBA00022475"/>
    </source>
</evidence>
<dbReference type="PANTHER" id="PTHR33908">
    <property type="entry name" value="MANNOSYLTRANSFERASE YKCB-RELATED"/>
    <property type="match status" value="1"/>
</dbReference>
<evidence type="ECO:0000256" key="6">
    <source>
        <dbReference type="ARBA" id="ARBA00022989"/>
    </source>
</evidence>
<feature type="transmembrane region" description="Helical" evidence="8">
    <location>
        <begin position="129"/>
        <end position="146"/>
    </location>
</feature>
<feature type="transmembrane region" description="Helical" evidence="8">
    <location>
        <begin position="74"/>
        <end position="92"/>
    </location>
</feature>
<evidence type="ECO:0000256" key="1">
    <source>
        <dbReference type="ARBA" id="ARBA00004651"/>
    </source>
</evidence>
<dbReference type="AlphaFoldDB" id="A0A4R2NRU0"/>
<evidence type="ECO:0000256" key="5">
    <source>
        <dbReference type="ARBA" id="ARBA00022692"/>
    </source>
</evidence>
<evidence type="ECO:0000313" key="10">
    <source>
        <dbReference type="EMBL" id="TCP24580.1"/>
    </source>
</evidence>
<reference evidence="10 11" key="1">
    <citation type="submission" date="2019-03" db="EMBL/GenBank/DDBJ databases">
        <title>Genomic Encyclopedia of Type Strains, Phase IV (KMG-IV): sequencing the most valuable type-strain genomes for metagenomic binning, comparative biology and taxonomic classification.</title>
        <authorList>
            <person name="Goeker M."/>
        </authorList>
    </citation>
    <scope>NUCLEOTIDE SEQUENCE [LARGE SCALE GENOMIC DNA]</scope>
    <source>
        <strain evidence="10 11">DSM 14836</strain>
    </source>
</reference>
<dbReference type="PANTHER" id="PTHR33908:SF11">
    <property type="entry name" value="MEMBRANE PROTEIN"/>
    <property type="match status" value="1"/>
</dbReference>
<accession>A0A4R2NRU0</accession>
<dbReference type="GO" id="GO:0005886">
    <property type="term" value="C:plasma membrane"/>
    <property type="evidence" value="ECO:0007669"/>
    <property type="project" value="UniProtKB-SubCell"/>
</dbReference>
<evidence type="ECO:0000256" key="4">
    <source>
        <dbReference type="ARBA" id="ARBA00022679"/>
    </source>
</evidence>
<dbReference type="InterPro" id="IPR050297">
    <property type="entry name" value="LipidA_mod_glycosyltrf_83"/>
</dbReference>
<organism evidence="10 11">
    <name type="scientific">Tenacibaculum skagerrakense</name>
    <dbReference type="NCBI Taxonomy" id="186571"/>
    <lineage>
        <taxon>Bacteria</taxon>
        <taxon>Pseudomonadati</taxon>
        <taxon>Bacteroidota</taxon>
        <taxon>Flavobacteriia</taxon>
        <taxon>Flavobacteriales</taxon>
        <taxon>Flavobacteriaceae</taxon>
        <taxon>Tenacibaculum</taxon>
    </lineage>
</organism>
<evidence type="ECO:0000256" key="3">
    <source>
        <dbReference type="ARBA" id="ARBA00022676"/>
    </source>
</evidence>
<dbReference type="Proteomes" id="UP000294564">
    <property type="component" value="Unassembled WGS sequence"/>
</dbReference>
<dbReference type="RefSeq" id="WP_132794642.1">
    <property type="nucleotide sequence ID" value="NZ_SLXM01000005.1"/>
</dbReference>
<protein>
    <submittedName>
        <fullName evidence="10">Dolichyl-phosphate-mannose-protein mannosyltransferase</fullName>
    </submittedName>
</protein>